<keyword evidence="3" id="KW-1185">Reference proteome</keyword>
<protein>
    <submittedName>
        <fullName evidence="2">Uncharacterized protein</fullName>
    </submittedName>
</protein>
<evidence type="ECO:0000313" key="2">
    <source>
        <dbReference type="EMBL" id="MDR6866020.1"/>
    </source>
</evidence>
<gene>
    <name evidence="2" type="ORF">J2Y69_000605</name>
</gene>
<feature type="transmembrane region" description="Helical" evidence="1">
    <location>
        <begin position="55"/>
        <end position="74"/>
    </location>
</feature>
<evidence type="ECO:0000313" key="3">
    <source>
        <dbReference type="Proteomes" id="UP001259347"/>
    </source>
</evidence>
<dbReference type="EMBL" id="JAVDUM010000002">
    <property type="protein sequence ID" value="MDR6866020.1"/>
    <property type="molecule type" value="Genomic_DNA"/>
</dbReference>
<dbReference type="RefSeq" id="WP_310017403.1">
    <property type="nucleotide sequence ID" value="NZ_JAVDUM010000002.1"/>
</dbReference>
<feature type="transmembrane region" description="Helical" evidence="1">
    <location>
        <begin position="28"/>
        <end position="48"/>
    </location>
</feature>
<keyword evidence="1" id="KW-0472">Membrane</keyword>
<accession>A0ABU1S8S1</accession>
<name>A0ABU1S8S1_9MICO</name>
<evidence type="ECO:0000256" key="1">
    <source>
        <dbReference type="SAM" id="Phobius"/>
    </source>
</evidence>
<keyword evidence="1" id="KW-1133">Transmembrane helix</keyword>
<sequence length="128" mass="14213">MAWILAGSFGLSWGVLLCWIDTRTASWWPRLCCVVLLVAAMLSFILAGPTGSMPGLVLTLTAIFSFVLAAGVFWQGHPALEGQRYGERVRVMLFKGSMIRAHRNELPANQAVRNQQDEVDTDHPIETR</sequence>
<organism evidence="2 3">
    <name type="scientific">Microbacterium resistens</name>
    <dbReference type="NCBI Taxonomy" id="156977"/>
    <lineage>
        <taxon>Bacteria</taxon>
        <taxon>Bacillati</taxon>
        <taxon>Actinomycetota</taxon>
        <taxon>Actinomycetes</taxon>
        <taxon>Micrococcales</taxon>
        <taxon>Microbacteriaceae</taxon>
        <taxon>Microbacterium</taxon>
    </lineage>
</organism>
<keyword evidence="1" id="KW-0812">Transmembrane</keyword>
<reference evidence="2 3" key="1">
    <citation type="submission" date="2023-07" db="EMBL/GenBank/DDBJ databases">
        <title>Sorghum-associated microbial communities from plants grown in Nebraska, USA.</title>
        <authorList>
            <person name="Schachtman D."/>
        </authorList>
    </citation>
    <scope>NUCLEOTIDE SEQUENCE [LARGE SCALE GENOMIC DNA]</scope>
    <source>
        <strain evidence="2 3">2980</strain>
    </source>
</reference>
<comment type="caution">
    <text evidence="2">The sequence shown here is derived from an EMBL/GenBank/DDBJ whole genome shotgun (WGS) entry which is preliminary data.</text>
</comment>
<proteinExistence type="predicted"/>
<dbReference type="Proteomes" id="UP001259347">
    <property type="component" value="Unassembled WGS sequence"/>
</dbReference>